<keyword evidence="2" id="KW-0732">Signal</keyword>
<dbReference type="InterPro" id="IPR050767">
    <property type="entry name" value="Sel1_AlgK"/>
</dbReference>
<organism evidence="3 4">
    <name type="scientific">Aureococcus anophagefferens</name>
    <name type="common">Harmful bloom alga</name>
    <dbReference type="NCBI Taxonomy" id="44056"/>
    <lineage>
        <taxon>Eukaryota</taxon>
        <taxon>Sar</taxon>
        <taxon>Stramenopiles</taxon>
        <taxon>Ochrophyta</taxon>
        <taxon>Pelagophyceae</taxon>
        <taxon>Pelagomonadales</taxon>
        <taxon>Pelagomonadaceae</taxon>
        <taxon>Aureococcus</taxon>
    </lineage>
</organism>
<dbReference type="InterPro" id="IPR006597">
    <property type="entry name" value="Sel1-like"/>
</dbReference>
<evidence type="ECO:0000256" key="1">
    <source>
        <dbReference type="ARBA" id="ARBA00038101"/>
    </source>
</evidence>
<dbReference type="PANTHER" id="PTHR11102">
    <property type="entry name" value="SEL-1-LIKE PROTEIN"/>
    <property type="match status" value="1"/>
</dbReference>
<accession>A0ABR1FU87</accession>
<gene>
    <name evidence="3" type="ORF">SO694_00026034</name>
</gene>
<sequence length="289" mass="30044">MRPCTVALLPALAAAHSIARLSRAAIDACRGLDCWPEPEDAALACFHAIAALDDDDDDTTCPVPPQGEFAFAPDVAFDDRFAVAEPLARAGDGAAMQTVGLLRYYGVGGAPKDDRASARWHAAAAARGNCDGLAVLGGCVRRGVGADRLEDAGVSLVEAAAAAGSPVGLCKLGVLYTDGDSGLPRDATRAYDLFDRAAASGSALGLFNHGWALVHGVGAPRDVDRGLAQWAAAARLAPDDGAEEASFFLWAERGRMDREQRARYRPDACLRLAASLGFEHAVDELAAGT</sequence>
<dbReference type="InterPro" id="IPR011990">
    <property type="entry name" value="TPR-like_helical_dom_sf"/>
</dbReference>
<evidence type="ECO:0000256" key="2">
    <source>
        <dbReference type="SAM" id="SignalP"/>
    </source>
</evidence>
<feature type="signal peptide" evidence="2">
    <location>
        <begin position="1"/>
        <end position="24"/>
    </location>
</feature>
<name>A0ABR1FU87_AURAN</name>
<feature type="chain" id="PRO_5047128114" description="Sel1 repeat family protein" evidence="2">
    <location>
        <begin position="25"/>
        <end position="289"/>
    </location>
</feature>
<dbReference type="EMBL" id="JBBJCI010000227">
    <property type="protein sequence ID" value="KAK7238889.1"/>
    <property type="molecule type" value="Genomic_DNA"/>
</dbReference>
<comment type="caution">
    <text evidence="3">The sequence shown here is derived from an EMBL/GenBank/DDBJ whole genome shotgun (WGS) entry which is preliminary data.</text>
</comment>
<reference evidence="3 4" key="1">
    <citation type="submission" date="2024-03" db="EMBL/GenBank/DDBJ databases">
        <title>Aureococcus anophagefferens CCMP1851 and Kratosvirus quantuckense: Draft genome of a second virus-susceptible host strain in the model system.</title>
        <authorList>
            <person name="Chase E."/>
            <person name="Truchon A.R."/>
            <person name="Schepens W."/>
            <person name="Wilhelm S.W."/>
        </authorList>
    </citation>
    <scope>NUCLEOTIDE SEQUENCE [LARGE SCALE GENOMIC DNA]</scope>
    <source>
        <strain evidence="3 4">CCMP1851</strain>
    </source>
</reference>
<keyword evidence="4" id="KW-1185">Reference proteome</keyword>
<protein>
    <recommendedName>
        <fullName evidence="5">Sel1 repeat family protein</fullName>
    </recommendedName>
</protein>
<dbReference type="SUPFAM" id="SSF81901">
    <property type="entry name" value="HCP-like"/>
    <property type="match status" value="1"/>
</dbReference>
<dbReference type="Proteomes" id="UP001363151">
    <property type="component" value="Unassembled WGS sequence"/>
</dbReference>
<dbReference type="PANTHER" id="PTHR11102:SF160">
    <property type="entry name" value="ERAD-ASSOCIATED E3 UBIQUITIN-PROTEIN LIGASE COMPONENT HRD3"/>
    <property type="match status" value="1"/>
</dbReference>
<dbReference type="Gene3D" id="1.25.40.10">
    <property type="entry name" value="Tetratricopeptide repeat domain"/>
    <property type="match status" value="1"/>
</dbReference>
<dbReference type="SMART" id="SM00671">
    <property type="entry name" value="SEL1"/>
    <property type="match status" value="4"/>
</dbReference>
<dbReference type="Pfam" id="PF08238">
    <property type="entry name" value="Sel1"/>
    <property type="match status" value="3"/>
</dbReference>
<evidence type="ECO:0000313" key="3">
    <source>
        <dbReference type="EMBL" id="KAK7238889.1"/>
    </source>
</evidence>
<evidence type="ECO:0008006" key="5">
    <source>
        <dbReference type="Google" id="ProtNLM"/>
    </source>
</evidence>
<evidence type="ECO:0000313" key="4">
    <source>
        <dbReference type="Proteomes" id="UP001363151"/>
    </source>
</evidence>
<comment type="similarity">
    <text evidence="1">Belongs to the sel-1 family.</text>
</comment>
<proteinExistence type="inferred from homology"/>